<gene>
    <name evidence="4" type="ORF">I4I81_15990</name>
</gene>
<dbReference type="RefSeq" id="WP_218603813.1">
    <property type="nucleotide sequence ID" value="NZ_JADQDJ010000161.1"/>
</dbReference>
<dbReference type="Pfam" id="PF01757">
    <property type="entry name" value="Acyl_transf_3"/>
    <property type="match status" value="1"/>
</dbReference>
<feature type="transmembrane region" description="Helical" evidence="2">
    <location>
        <begin position="246"/>
        <end position="266"/>
    </location>
</feature>
<keyword evidence="4" id="KW-0808">Transferase</keyword>
<dbReference type="InterPro" id="IPR050879">
    <property type="entry name" value="Acyltransferase_3"/>
</dbReference>
<proteinExistence type="predicted"/>
<dbReference type="PANTHER" id="PTHR23028:SF131">
    <property type="entry name" value="BLR2367 PROTEIN"/>
    <property type="match status" value="1"/>
</dbReference>
<dbReference type="GO" id="GO:0016746">
    <property type="term" value="F:acyltransferase activity"/>
    <property type="evidence" value="ECO:0007669"/>
    <property type="project" value="UniProtKB-KW"/>
</dbReference>
<keyword evidence="5" id="KW-1185">Reference proteome</keyword>
<evidence type="ECO:0000313" key="5">
    <source>
        <dbReference type="Proteomes" id="UP000694287"/>
    </source>
</evidence>
<keyword evidence="2" id="KW-1133">Transmembrane helix</keyword>
<evidence type="ECO:0000256" key="2">
    <source>
        <dbReference type="SAM" id="Phobius"/>
    </source>
</evidence>
<feature type="transmembrane region" description="Helical" evidence="2">
    <location>
        <begin position="12"/>
        <end position="32"/>
    </location>
</feature>
<feature type="compositionally biased region" description="Low complexity" evidence="1">
    <location>
        <begin position="363"/>
        <end position="374"/>
    </location>
</feature>
<keyword evidence="2" id="KW-0812">Transmembrane</keyword>
<feature type="transmembrane region" description="Helical" evidence="2">
    <location>
        <begin position="136"/>
        <end position="158"/>
    </location>
</feature>
<keyword evidence="4" id="KW-0012">Acyltransferase</keyword>
<evidence type="ECO:0000313" key="4">
    <source>
        <dbReference type="EMBL" id="MBW0135748.1"/>
    </source>
</evidence>
<accession>A0ABS6UV86</accession>
<feature type="domain" description="Acyltransferase 3" evidence="3">
    <location>
        <begin position="11"/>
        <end position="333"/>
    </location>
</feature>
<dbReference type="Proteomes" id="UP000694287">
    <property type="component" value="Unassembled WGS sequence"/>
</dbReference>
<feature type="transmembrane region" description="Helical" evidence="2">
    <location>
        <begin position="317"/>
        <end position="337"/>
    </location>
</feature>
<keyword evidence="2" id="KW-0472">Membrane</keyword>
<dbReference type="PANTHER" id="PTHR23028">
    <property type="entry name" value="ACETYLTRANSFERASE"/>
    <property type="match status" value="1"/>
</dbReference>
<feature type="transmembrane region" description="Helical" evidence="2">
    <location>
        <begin position="286"/>
        <end position="308"/>
    </location>
</feature>
<feature type="transmembrane region" description="Helical" evidence="2">
    <location>
        <begin position="90"/>
        <end position="107"/>
    </location>
</feature>
<feature type="transmembrane region" description="Helical" evidence="2">
    <location>
        <begin position="201"/>
        <end position="234"/>
    </location>
</feature>
<sequence>MSSTPQFGTVQALRAVAVLLVVGAHLGGPTGFEDKLFGSPALLGWTEHAGPMGVDLFFVVSGFIMAVTTRRLASGVQPASAFLLRRVTRIYPCYLLVTAAILAVFLWRPEMVNSSEDVRPDVLASFLLLPQEGLPLLLVGWTLVYEMLFYVVLAVTLLVRRSWLWGVLGAWVVLIVALSPLEDASSNVWVGLLLSPRNLEFVLGVALAAVVLAGRLVAPSLLCAAGVALLTVAAVLGPDGGPAEGWLRLATIGLPMTVLVYGVVGGELRYGWSAPRSLVATGDASYSLYLVHVPVLKVLGIGLGIVVAEAGLLLRSVLLVVVAAGTVAAGLLFHRWAEKPLITLLHDQAPRPRRAERIAVPAPRAGAHRAASAAGDRHRAGVLAEPEVRGRT</sequence>
<protein>
    <submittedName>
        <fullName evidence="4">Acyltransferase</fullName>
    </submittedName>
</protein>
<feature type="transmembrane region" description="Helical" evidence="2">
    <location>
        <begin position="163"/>
        <end position="181"/>
    </location>
</feature>
<evidence type="ECO:0000259" key="3">
    <source>
        <dbReference type="Pfam" id="PF01757"/>
    </source>
</evidence>
<dbReference type="InterPro" id="IPR002656">
    <property type="entry name" value="Acyl_transf_3_dom"/>
</dbReference>
<name>A0ABS6UV86_9PSEU</name>
<dbReference type="EMBL" id="JADQDK010000001">
    <property type="protein sequence ID" value="MBW0135748.1"/>
    <property type="molecule type" value="Genomic_DNA"/>
</dbReference>
<feature type="region of interest" description="Disordered" evidence="1">
    <location>
        <begin position="363"/>
        <end position="392"/>
    </location>
</feature>
<organism evidence="4 5">
    <name type="scientific">Pseudonocardia abyssalis</name>
    <dbReference type="NCBI Taxonomy" id="2792008"/>
    <lineage>
        <taxon>Bacteria</taxon>
        <taxon>Bacillati</taxon>
        <taxon>Actinomycetota</taxon>
        <taxon>Actinomycetes</taxon>
        <taxon>Pseudonocardiales</taxon>
        <taxon>Pseudonocardiaceae</taxon>
        <taxon>Pseudonocardia</taxon>
    </lineage>
</organism>
<comment type="caution">
    <text evidence="4">The sequence shown here is derived from an EMBL/GenBank/DDBJ whole genome shotgun (WGS) entry which is preliminary data.</text>
</comment>
<reference evidence="4 5" key="1">
    <citation type="submission" date="2020-11" db="EMBL/GenBank/DDBJ databases">
        <title>Pseudonocardia abyssalis sp. nov. and Pseudonocardia oceani sp. nov., description and phylogenomic analysis of two novel actinomycetes isolated from the deep Southern Ocean.</title>
        <authorList>
            <person name="Parra J."/>
        </authorList>
    </citation>
    <scope>NUCLEOTIDE SEQUENCE [LARGE SCALE GENOMIC DNA]</scope>
    <source>
        <strain evidence="4 5">KRD-168</strain>
    </source>
</reference>
<evidence type="ECO:0000256" key="1">
    <source>
        <dbReference type="SAM" id="MobiDB-lite"/>
    </source>
</evidence>
<feature type="transmembrane region" description="Helical" evidence="2">
    <location>
        <begin position="52"/>
        <end position="69"/>
    </location>
</feature>